<name>A0ACB7J5I0_PLECO</name>
<evidence type="ECO:0000313" key="1">
    <source>
        <dbReference type="EMBL" id="KAG9225832.1"/>
    </source>
</evidence>
<dbReference type="Proteomes" id="UP000824881">
    <property type="component" value="Unassembled WGS sequence"/>
</dbReference>
<comment type="caution">
    <text evidence="1">The sequence shown here is derived from an EMBL/GenBank/DDBJ whole genome shotgun (WGS) entry which is preliminary data.</text>
</comment>
<sequence>MNVEDLRSMVDDVSEKSAAEIWKQLSDTYIHRDEMRKNYADLAFKNLCFDPNNGQMLAEFFKDLKVKRKEAMDYGNQYTDIDFRGTIVNSLPGKEFDMMLQAFSGILVPANLMQQIELYYSRVEGRLKTVVTKPQQLLQADSSTPSSTIQALQARIAQLESGRKRKKDDRVCTNCNKKNHLVEDCFRPGGGKAGQWPDWWTGKREGGNPPASNLAVASSSVASLSQHYALSADRAEHSSENVPDCLGGPAPNGGEDVDVGPWNDPGSPEIVANMGSSKWSEDSFEEIWAGTSPKWKDIPCADRIVLLNATIGIIEAKNFVMTVLDSSATDHFIMNRDLFETYESIAPTLGSGSKKGSRFTIIGKGRVRKTFIVNGEERTITFDALHTPDVTSDLISVSELDAKGLTVIFSKGLGRVYDKDDKLILTTTKVNELYIFEVKNPAANAAARSLEKPVTMDGWHRQYGHAGIDRIQQLFAKDLVDGAKVEGKVSTDKCVPCVHGKCKGNLKMADSASLAEGESKDNE</sequence>
<keyword evidence="2" id="KW-1185">Reference proteome</keyword>
<proteinExistence type="predicted"/>
<protein>
    <submittedName>
        <fullName evidence="1">Uncharacterized protein</fullName>
    </submittedName>
</protein>
<evidence type="ECO:0000313" key="2">
    <source>
        <dbReference type="Proteomes" id="UP000824881"/>
    </source>
</evidence>
<accession>A0ACB7J5I0</accession>
<organism evidence="1 2">
    <name type="scientific">Pleurotus cornucopiae</name>
    <name type="common">Cornucopia mushroom</name>
    <dbReference type="NCBI Taxonomy" id="5321"/>
    <lineage>
        <taxon>Eukaryota</taxon>
        <taxon>Fungi</taxon>
        <taxon>Dikarya</taxon>
        <taxon>Basidiomycota</taxon>
        <taxon>Agaricomycotina</taxon>
        <taxon>Agaricomycetes</taxon>
        <taxon>Agaricomycetidae</taxon>
        <taxon>Agaricales</taxon>
        <taxon>Pleurotineae</taxon>
        <taxon>Pleurotaceae</taxon>
        <taxon>Pleurotus</taxon>
    </lineage>
</organism>
<reference evidence="1 2" key="1">
    <citation type="journal article" date="2021" name="Appl. Environ. Microbiol.">
        <title>Genetic linkage and physical mapping for an oyster mushroom Pleurotus cornucopiae and QTL analysis for the trait cap color.</title>
        <authorList>
            <person name="Zhang Y."/>
            <person name="Gao W."/>
            <person name="Sonnenberg A."/>
            <person name="Chen Q."/>
            <person name="Zhang J."/>
            <person name="Huang C."/>
        </authorList>
    </citation>
    <scope>NUCLEOTIDE SEQUENCE [LARGE SCALE GENOMIC DNA]</scope>
    <source>
        <strain evidence="1">CCMSSC00406</strain>
    </source>
</reference>
<dbReference type="EMBL" id="WQMT02000002">
    <property type="protein sequence ID" value="KAG9225832.1"/>
    <property type="molecule type" value="Genomic_DNA"/>
</dbReference>
<gene>
    <name evidence="1" type="ORF">CCMSSC00406_0008360</name>
</gene>